<sequence>MEDLNSQNNSGKEKVLSSIQHVSKICESLKHHKKVNLFGPPGVGKTWMAKRVSERATRRKIVHLTLWVFMCKEYTKESLSKSIAQQLCLLPTTYEEWEDGDENKELKDNDDKVQDSETLIKEIKKKLEEKEKKKLEEKEKTKLEEKEILLILDDVHLDHKTEHDSNETKFWSLWNEMFPNENFKTLLISRLKREHEDISDAIEVEAFPKEESDALLIGKLDAQLRNKERILDLGKTLMEKSNGLPGTVIMIAKSLNYFGVDPSRMSILEKELEETSRKYSVNKLLCMKHDVLPISILKDLWWSGHHFFRDSASVHYNELITYWILEGYLGFGSMTSLYNKGHGIVMELMDYGILKGLEGDYVFMDKSLINVDDLYQYVDQNANLGLATVFTSDVDGFGRITHEDGMLKTPRTRTKRKNQEQKESSSKEVGQNLSTLLLDGTHFSEQVMMNFLKSEMELQVLALFNPTIKSLPESLDMMENLRVLVLRGCEFLQDVKLPLKALRVLEISGGGRSLRSIKSIFFKNMVNLQSIHLSGLEIRYLPQAFYNLLELRWLVIKDCQRLKKLESLSKLEHLLVVDLSGNIALDTVDKNFLKFKNLQSLNLSNTLVSTTPLLKNIESLTHLLCRGCKGLGRLRGLTSLTSLQTLDLSGSIEFEEFHDSSLQSLRSLKTLDLSETAIDRLPSNISNPRSLYLKSCPQLERLPCIESLVYLEVLDVSGSNLKEFEEGFFDRITCLRVLNLSKTNVVDLPSLSELFNLRELYLSRCLSLKSLPSLESATKLEILDASWCSALDDIGNQSFEGKTRLQKIDLSETKIESFPSLSNPSHLRQLLLKNCKALKNFELNVSLPNLEELNLSGVTLKPTGAEFVKDMSNIQILDLSNTSLEQIPSISKFTNLTRLSLAGCSCSDTELDLKPLSKLEVLNLSGSSIKRLRNLSGSHNLQKLLLQGCSIAESSEDEEFQDLLGSNPKIPDVMSELSHLDHIEFPNVNVDTSHEESSSKEANQDQWSICRLSEDDKAPIFTSGSQFLEILKENPLQEESHLCAIPYMVEGETGDRYLQRHELVFRDVYLQAYGFPQYKGNKSLQIRGFNHFPKGIENIISKVNMVFLIDNKFKGLPSEFDMVFLIDNKFKGLPSEFDVSKLKEVKGCWIDRCDETITIFTEKEGEENSNSEFFLQNLGISNNRSLESIYNGKPASGSFDSLKSLYLESCPKLSIVFQSSWLPKNLEFLQIKYCNKIVSLFNQSDQGILPSLKTLHLWELPELENIGLSFPELQTLKIWECPKVKQIERIFQSSDILETLWITGATSLKSLDGISGLRRLSTLIVESCPMLEYVASFLDFVKIIEIKSCEKLQILFTRLYYMPDLDTLYFEDLPMLKKIGVTFPSIVTLITYDCPNLNLKDTIVD</sequence>
<name>A0AAU9NQB8_9ASTR</name>
<dbReference type="Proteomes" id="UP001157418">
    <property type="component" value="Unassembled WGS sequence"/>
</dbReference>
<dbReference type="SUPFAM" id="SSF52540">
    <property type="entry name" value="P-loop containing nucleoside triphosphate hydrolases"/>
    <property type="match status" value="1"/>
</dbReference>
<comment type="similarity">
    <text evidence="1">Belongs to the disease resistance NB-LRR family.</text>
</comment>
<dbReference type="InterPro" id="IPR032675">
    <property type="entry name" value="LRR_dom_sf"/>
</dbReference>
<feature type="compositionally biased region" description="Basic and acidic residues" evidence="6">
    <location>
        <begin position="417"/>
        <end position="426"/>
    </location>
</feature>
<dbReference type="InterPro" id="IPR002182">
    <property type="entry name" value="NB-ARC"/>
</dbReference>
<dbReference type="PANTHER" id="PTHR33463:SF218">
    <property type="entry name" value="DISEASE RESISTANCE PROTEIN RPS2-LIKE"/>
    <property type="match status" value="1"/>
</dbReference>
<evidence type="ECO:0000256" key="5">
    <source>
        <dbReference type="SAM" id="Coils"/>
    </source>
</evidence>
<evidence type="ECO:0008006" key="11">
    <source>
        <dbReference type="Google" id="ProtNLM"/>
    </source>
</evidence>
<protein>
    <recommendedName>
        <fullName evidence="11">NB-ARC domain-containing protein</fullName>
    </recommendedName>
</protein>
<dbReference type="PRINTS" id="PR00364">
    <property type="entry name" value="DISEASERSIST"/>
</dbReference>
<keyword evidence="10" id="KW-1185">Reference proteome</keyword>
<dbReference type="Gene3D" id="3.40.50.300">
    <property type="entry name" value="P-loop containing nucleotide triphosphate hydrolases"/>
    <property type="match status" value="1"/>
</dbReference>
<organism evidence="9 10">
    <name type="scientific">Lactuca virosa</name>
    <dbReference type="NCBI Taxonomy" id="75947"/>
    <lineage>
        <taxon>Eukaryota</taxon>
        <taxon>Viridiplantae</taxon>
        <taxon>Streptophyta</taxon>
        <taxon>Embryophyta</taxon>
        <taxon>Tracheophyta</taxon>
        <taxon>Spermatophyta</taxon>
        <taxon>Magnoliopsida</taxon>
        <taxon>eudicotyledons</taxon>
        <taxon>Gunneridae</taxon>
        <taxon>Pentapetalae</taxon>
        <taxon>asterids</taxon>
        <taxon>campanulids</taxon>
        <taxon>Asterales</taxon>
        <taxon>Asteraceae</taxon>
        <taxon>Cichorioideae</taxon>
        <taxon>Cichorieae</taxon>
        <taxon>Lactucinae</taxon>
        <taxon>Lactuca</taxon>
    </lineage>
</organism>
<feature type="domain" description="NB-ARC" evidence="7">
    <location>
        <begin position="21"/>
        <end position="212"/>
    </location>
</feature>
<evidence type="ECO:0000256" key="6">
    <source>
        <dbReference type="SAM" id="MobiDB-lite"/>
    </source>
</evidence>
<evidence type="ECO:0000256" key="3">
    <source>
        <dbReference type="ARBA" id="ARBA00022737"/>
    </source>
</evidence>
<gene>
    <name evidence="9" type="ORF">LVIROSA_LOCUS26214</name>
</gene>
<evidence type="ECO:0000259" key="7">
    <source>
        <dbReference type="Pfam" id="PF00931"/>
    </source>
</evidence>
<dbReference type="Gene3D" id="3.80.10.10">
    <property type="entry name" value="Ribonuclease Inhibitor"/>
    <property type="match status" value="5"/>
</dbReference>
<dbReference type="SMART" id="SM00369">
    <property type="entry name" value="LRR_TYP"/>
    <property type="match status" value="6"/>
</dbReference>
<comment type="caution">
    <text evidence="9">The sequence shown here is derived from an EMBL/GenBank/DDBJ whole genome shotgun (WGS) entry which is preliminary data.</text>
</comment>
<feature type="region of interest" description="Disordered" evidence="6">
    <location>
        <begin position="408"/>
        <end position="429"/>
    </location>
</feature>
<keyword evidence="4" id="KW-0611">Plant defense</keyword>
<dbReference type="SUPFAM" id="SSF52058">
    <property type="entry name" value="L domain-like"/>
    <property type="match status" value="3"/>
</dbReference>
<evidence type="ECO:0000313" key="9">
    <source>
        <dbReference type="EMBL" id="CAH1440057.1"/>
    </source>
</evidence>
<feature type="domain" description="Disease resistance protein At4g27190-like leucine-rich repeats" evidence="8">
    <location>
        <begin position="1176"/>
        <end position="1287"/>
    </location>
</feature>
<proteinExistence type="inferred from homology"/>
<evidence type="ECO:0000313" key="10">
    <source>
        <dbReference type="Proteomes" id="UP001157418"/>
    </source>
</evidence>
<evidence type="ECO:0000259" key="8">
    <source>
        <dbReference type="Pfam" id="PF23247"/>
    </source>
</evidence>
<accession>A0AAU9NQB8</accession>
<dbReference type="InterPro" id="IPR050905">
    <property type="entry name" value="Plant_NBS-LRR"/>
</dbReference>
<keyword evidence="5" id="KW-0175">Coiled coil</keyword>
<keyword evidence="3" id="KW-0677">Repeat</keyword>
<reference evidence="9 10" key="1">
    <citation type="submission" date="2022-01" db="EMBL/GenBank/DDBJ databases">
        <authorList>
            <person name="Xiong W."/>
            <person name="Schranz E."/>
        </authorList>
    </citation>
    <scope>NUCLEOTIDE SEQUENCE [LARGE SCALE GENOMIC DNA]</scope>
</reference>
<dbReference type="GO" id="GO:0043531">
    <property type="term" value="F:ADP binding"/>
    <property type="evidence" value="ECO:0007669"/>
    <property type="project" value="InterPro"/>
</dbReference>
<dbReference type="PANTHER" id="PTHR33463">
    <property type="entry name" value="NB-ARC DOMAIN-CONTAINING PROTEIN-RELATED"/>
    <property type="match status" value="1"/>
</dbReference>
<dbReference type="InterPro" id="IPR003591">
    <property type="entry name" value="Leu-rich_rpt_typical-subtyp"/>
</dbReference>
<keyword evidence="2" id="KW-0433">Leucine-rich repeat</keyword>
<evidence type="ECO:0000256" key="4">
    <source>
        <dbReference type="ARBA" id="ARBA00022821"/>
    </source>
</evidence>
<dbReference type="Pfam" id="PF23247">
    <property type="entry name" value="LRR_RPS2"/>
    <property type="match status" value="1"/>
</dbReference>
<dbReference type="EMBL" id="CAKMRJ010005412">
    <property type="protein sequence ID" value="CAH1440057.1"/>
    <property type="molecule type" value="Genomic_DNA"/>
</dbReference>
<evidence type="ECO:0000256" key="1">
    <source>
        <dbReference type="ARBA" id="ARBA00008894"/>
    </source>
</evidence>
<evidence type="ECO:0000256" key="2">
    <source>
        <dbReference type="ARBA" id="ARBA00022614"/>
    </source>
</evidence>
<dbReference type="InterPro" id="IPR027417">
    <property type="entry name" value="P-loop_NTPase"/>
</dbReference>
<dbReference type="Pfam" id="PF00931">
    <property type="entry name" value="NB-ARC"/>
    <property type="match status" value="1"/>
</dbReference>
<feature type="coiled-coil region" evidence="5">
    <location>
        <begin position="113"/>
        <end position="147"/>
    </location>
</feature>
<dbReference type="InterPro" id="IPR057135">
    <property type="entry name" value="At4g27190-like_LRR"/>
</dbReference>